<evidence type="ECO:0000256" key="3">
    <source>
        <dbReference type="ARBA" id="ARBA00007316"/>
    </source>
</evidence>
<keyword evidence="12 16" id="KW-0472">Membrane</keyword>
<feature type="domain" description="Polysaccharide chain length determinant N-terminal" evidence="17">
    <location>
        <begin position="17"/>
        <end position="107"/>
    </location>
</feature>
<keyword evidence="8" id="KW-0547">Nucleotide-binding</keyword>
<evidence type="ECO:0000256" key="13">
    <source>
        <dbReference type="ARBA" id="ARBA00023137"/>
    </source>
</evidence>
<keyword evidence="13" id="KW-0829">Tyrosine-protein kinase</keyword>
<name>A0A543HYC9_9MICO</name>
<feature type="region of interest" description="Disordered" evidence="15">
    <location>
        <begin position="478"/>
        <end position="527"/>
    </location>
</feature>
<keyword evidence="5" id="KW-1003">Cell membrane</keyword>
<evidence type="ECO:0000256" key="12">
    <source>
        <dbReference type="ARBA" id="ARBA00023136"/>
    </source>
</evidence>
<dbReference type="AlphaFoldDB" id="A0A543HYC9"/>
<evidence type="ECO:0000259" key="17">
    <source>
        <dbReference type="Pfam" id="PF02706"/>
    </source>
</evidence>
<keyword evidence="7 16" id="KW-0812">Transmembrane</keyword>
<dbReference type="InterPro" id="IPR033756">
    <property type="entry name" value="YlxH/NBP35"/>
</dbReference>
<dbReference type="Pfam" id="PF02706">
    <property type="entry name" value="Wzz"/>
    <property type="match status" value="1"/>
</dbReference>
<organism evidence="18 19">
    <name type="scientific">Klugiella xanthotipulae</name>
    <dbReference type="NCBI Taxonomy" id="244735"/>
    <lineage>
        <taxon>Bacteria</taxon>
        <taxon>Bacillati</taxon>
        <taxon>Actinomycetota</taxon>
        <taxon>Actinomycetes</taxon>
        <taxon>Micrococcales</taxon>
        <taxon>Microbacteriaceae</taxon>
        <taxon>Klugiella</taxon>
    </lineage>
</organism>
<evidence type="ECO:0000256" key="9">
    <source>
        <dbReference type="ARBA" id="ARBA00022777"/>
    </source>
</evidence>
<sequence length="527" mass="55558">MTLSDTSPSQQEASHADSFDLRGYIRILQNYWLGGVCVIVTCVLLTAAWTALQTPVYQTRATTLVQALGADNLNLAFAGETLTKSRAESYAQMAMSESIAESVISDLNLDATPGEVLAQIKSTLLVDTAVIEVTASGGTPEEAQSLANAWVTALIAQVKTLESPDGQDSQVVELTSLSVAPLPAAPTSPNIKTNLAIGFAVGLLAAVLYAFIRNVFDRRIRSVDSVERDFGVSVVGVLPIDPKIGSRNRILAEASGTAAFRKERFAVSEALRSMRTNLSYVHVDEPPRILVVTSAMPGEGKSTVSANLASAMASTGQAVVLIDCDLRRPTQEKVFGLAAGAGLTDVLSGRAEFADVVHSLGKRGNLSVVTAGRVPPNPSELLGSKRMTDLIQRLSEIAFVVLDAPPLLPVTDAAILSKAADGAVIVAQARRTTHDQLGRAINSIRRIGGTVTGVVLNRVPSGGTSSSEYGYYGTTYYGQDDDASASRRPTKGKPTKGKSAKSSRSGSRARSGRQDGDAPKYRRGNVA</sequence>
<dbReference type="InterPro" id="IPR050445">
    <property type="entry name" value="Bact_polysacc_biosynth/exp"/>
</dbReference>
<keyword evidence="6" id="KW-0808">Transferase</keyword>
<keyword evidence="19" id="KW-1185">Reference proteome</keyword>
<dbReference type="GO" id="GO:0042802">
    <property type="term" value="F:identical protein binding"/>
    <property type="evidence" value="ECO:0007669"/>
    <property type="project" value="UniProtKB-ARBA"/>
</dbReference>
<dbReference type="Gene3D" id="3.40.50.300">
    <property type="entry name" value="P-loop containing nucleotide triphosphate hydrolases"/>
    <property type="match status" value="1"/>
</dbReference>
<dbReference type="Proteomes" id="UP000318331">
    <property type="component" value="Unassembled WGS sequence"/>
</dbReference>
<comment type="caution">
    <text evidence="18">The sequence shown here is derived from an EMBL/GenBank/DDBJ whole genome shotgun (WGS) entry which is preliminary data.</text>
</comment>
<feature type="compositionally biased region" description="Basic residues" evidence="15">
    <location>
        <begin position="488"/>
        <end position="501"/>
    </location>
</feature>
<evidence type="ECO:0000256" key="15">
    <source>
        <dbReference type="SAM" id="MobiDB-lite"/>
    </source>
</evidence>
<comment type="similarity">
    <text evidence="2">Belongs to the CpsC/CapA family.</text>
</comment>
<dbReference type="InterPro" id="IPR005702">
    <property type="entry name" value="Wzc-like_C"/>
</dbReference>
<keyword evidence="10" id="KW-0067">ATP-binding</keyword>
<comment type="similarity">
    <text evidence="3">Belongs to the CpsD/CapB family.</text>
</comment>
<evidence type="ECO:0000256" key="6">
    <source>
        <dbReference type="ARBA" id="ARBA00022679"/>
    </source>
</evidence>
<dbReference type="SUPFAM" id="SSF52540">
    <property type="entry name" value="P-loop containing nucleoside triphosphate hydrolases"/>
    <property type="match status" value="1"/>
</dbReference>
<accession>A0A543HYC9</accession>
<comment type="catalytic activity">
    <reaction evidence="14">
        <text>L-tyrosyl-[protein] + ATP = O-phospho-L-tyrosyl-[protein] + ADP + H(+)</text>
        <dbReference type="Rhea" id="RHEA:10596"/>
        <dbReference type="Rhea" id="RHEA-COMP:10136"/>
        <dbReference type="Rhea" id="RHEA-COMP:20101"/>
        <dbReference type="ChEBI" id="CHEBI:15378"/>
        <dbReference type="ChEBI" id="CHEBI:30616"/>
        <dbReference type="ChEBI" id="CHEBI:46858"/>
        <dbReference type="ChEBI" id="CHEBI:61978"/>
        <dbReference type="ChEBI" id="CHEBI:456216"/>
        <dbReference type="EC" id="2.7.10.2"/>
    </reaction>
</comment>
<dbReference type="NCBIfam" id="TIGR01007">
    <property type="entry name" value="eps_fam"/>
    <property type="match status" value="1"/>
</dbReference>
<dbReference type="PANTHER" id="PTHR32309:SF13">
    <property type="entry name" value="FERRIC ENTEROBACTIN TRANSPORT PROTEIN FEPE"/>
    <property type="match status" value="1"/>
</dbReference>
<proteinExistence type="inferred from homology"/>
<keyword evidence="9" id="KW-0418">Kinase</keyword>
<dbReference type="Pfam" id="PF10609">
    <property type="entry name" value="ParA"/>
    <property type="match status" value="1"/>
</dbReference>
<evidence type="ECO:0000256" key="7">
    <source>
        <dbReference type="ARBA" id="ARBA00022692"/>
    </source>
</evidence>
<evidence type="ECO:0000256" key="14">
    <source>
        <dbReference type="ARBA" id="ARBA00051245"/>
    </source>
</evidence>
<evidence type="ECO:0000256" key="4">
    <source>
        <dbReference type="ARBA" id="ARBA00011903"/>
    </source>
</evidence>
<evidence type="ECO:0000313" key="19">
    <source>
        <dbReference type="Proteomes" id="UP000318331"/>
    </source>
</evidence>
<evidence type="ECO:0000256" key="2">
    <source>
        <dbReference type="ARBA" id="ARBA00006683"/>
    </source>
</evidence>
<evidence type="ECO:0000256" key="10">
    <source>
        <dbReference type="ARBA" id="ARBA00022840"/>
    </source>
</evidence>
<keyword evidence="11 16" id="KW-1133">Transmembrane helix</keyword>
<evidence type="ECO:0000256" key="11">
    <source>
        <dbReference type="ARBA" id="ARBA00022989"/>
    </source>
</evidence>
<dbReference type="RefSeq" id="WP_141917347.1">
    <property type="nucleotide sequence ID" value="NZ_BAAAYS010000025.1"/>
</dbReference>
<dbReference type="EC" id="2.7.10.2" evidence="4"/>
<comment type="subcellular location">
    <subcellularLocation>
        <location evidence="1">Cell membrane</location>
        <topology evidence="1">Multi-pass membrane protein</topology>
    </subcellularLocation>
</comment>
<gene>
    <name evidence="18" type="ORF">FB466_1579</name>
</gene>
<dbReference type="CDD" id="cd05387">
    <property type="entry name" value="BY-kinase"/>
    <property type="match status" value="1"/>
</dbReference>
<evidence type="ECO:0000256" key="8">
    <source>
        <dbReference type="ARBA" id="ARBA00022741"/>
    </source>
</evidence>
<feature type="transmembrane region" description="Helical" evidence="16">
    <location>
        <begin position="195"/>
        <end position="212"/>
    </location>
</feature>
<dbReference type="PANTHER" id="PTHR32309">
    <property type="entry name" value="TYROSINE-PROTEIN KINASE"/>
    <property type="match status" value="1"/>
</dbReference>
<protein>
    <recommendedName>
        <fullName evidence="4">non-specific protein-tyrosine kinase</fullName>
        <ecNumber evidence="4">2.7.10.2</ecNumber>
    </recommendedName>
</protein>
<reference evidence="18 19" key="1">
    <citation type="submission" date="2019-06" db="EMBL/GenBank/DDBJ databases">
        <title>Sequencing the genomes of 1000 actinobacteria strains.</title>
        <authorList>
            <person name="Klenk H.-P."/>
        </authorList>
    </citation>
    <scope>NUCLEOTIDE SEQUENCE [LARGE SCALE GENOMIC DNA]</scope>
    <source>
        <strain evidence="18 19">DSM 18031</strain>
    </source>
</reference>
<feature type="transmembrane region" description="Helical" evidence="16">
    <location>
        <begin position="31"/>
        <end position="52"/>
    </location>
</feature>
<dbReference type="GO" id="GO:0004715">
    <property type="term" value="F:non-membrane spanning protein tyrosine kinase activity"/>
    <property type="evidence" value="ECO:0007669"/>
    <property type="project" value="UniProtKB-EC"/>
</dbReference>
<dbReference type="InterPro" id="IPR027417">
    <property type="entry name" value="P-loop_NTPase"/>
</dbReference>
<evidence type="ECO:0000256" key="1">
    <source>
        <dbReference type="ARBA" id="ARBA00004651"/>
    </source>
</evidence>
<evidence type="ECO:0000256" key="5">
    <source>
        <dbReference type="ARBA" id="ARBA00022475"/>
    </source>
</evidence>
<dbReference type="InterPro" id="IPR003856">
    <property type="entry name" value="LPS_length_determ_N"/>
</dbReference>
<evidence type="ECO:0000256" key="16">
    <source>
        <dbReference type="SAM" id="Phobius"/>
    </source>
</evidence>
<dbReference type="OrthoDB" id="9812433at2"/>
<evidence type="ECO:0000313" key="18">
    <source>
        <dbReference type="EMBL" id="TQM63319.1"/>
    </source>
</evidence>
<dbReference type="EMBL" id="VFPN01000002">
    <property type="protein sequence ID" value="TQM63319.1"/>
    <property type="molecule type" value="Genomic_DNA"/>
</dbReference>
<dbReference type="FunFam" id="3.40.50.300:FF:000527">
    <property type="entry name" value="Tyrosine-protein kinase etk"/>
    <property type="match status" value="1"/>
</dbReference>
<dbReference type="GO" id="GO:0005524">
    <property type="term" value="F:ATP binding"/>
    <property type="evidence" value="ECO:0007669"/>
    <property type="project" value="UniProtKB-KW"/>
</dbReference>
<dbReference type="GO" id="GO:0005886">
    <property type="term" value="C:plasma membrane"/>
    <property type="evidence" value="ECO:0007669"/>
    <property type="project" value="UniProtKB-SubCell"/>
</dbReference>